<sequence length="488" mass="52379">MTQWIDRLSARVGMLAAAVLLSGCATLRSDLPAPVEEALRTAGVSTRALAAVAFPIDAPQRGLRVNPDQSMQPASTMKLVTAVVALDRLGPNSRGKTELLVDAVPDGGLGVVDGRLTGPLYLKGGADLDLDWSELGLMLRELRERHGLRELNGGIVVDRSLFQPARPDLGVAPFDEQPEFPYNVIPDALNLNGSLLDLDLWSDDRSVQVRPFPGFGEVDIDTRELRLNDAACRDWERDWLTPRQTPRPDGGTRVVLQGAFPKGCQVRQSLNLMDRQGLTAQALRQLWGSLGGTVSGEIREGLTPVSAQPVVRHQDRPLAEALRQVLKRSDNPSARLIFNRLGAAVAGAGESTRAAAERQMRDWFAAQGLSSEGLVLENGSGLSRIERMTAAQMAGLLLASQRGAHGPELLSTLPVAGVDGTLSRRLKGTPAEGRARMKTGTLRNVVALAGYVPDASGRLWVVVAMINDDQAARARPAIDALVAWVAGQ</sequence>
<dbReference type="PRINTS" id="PR00922">
    <property type="entry name" value="DADACBPTASE3"/>
</dbReference>
<dbReference type="EMBL" id="CP104562">
    <property type="protein sequence ID" value="UXH78671.1"/>
    <property type="molecule type" value="Genomic_DNA"/>
</dbReference>
<keyword evidence="2 3" id="KW-0378">Hydrolase</keyword>
<dbReference type="InterPro" id="IPR012338">
    <property type="entry name" value="Beta-lactam/transpept-like"/>
</dbReference>
<protein>
    <submittedName>
        <fullName evidence="3">D-alanyl-D-alanine carboxypeptidase/D-alanyl-D-alanine-endopeptidase</fullName>
        <ecNumber evidence="3">3.4.16.4</ecNumber>
    </submittedName>
</protein>
<name>A0ABY6AZT0_9BURK</name>
<proteinExistence type="inferred from homology"/>
<comment type="similarity">
    <text evidence="1">Belongs to the peptidase S13 family.</text>
</comment>
<dbReference type="EC" id="3.4.16.4" evidence="3"/>
<dbReference type="Gene3D" id="3.40.710.10">
    <property type="entry name" value="DD-peptidase/beta-lactamase superfamily"/>
    <property type="match status" value="2"/>
</dbReference>
<dbReference type="SUPFAM" id="SSF56601">
    <property type="entry name" value="beta-lactamase/transpeptidase-like"/>
    <property type="match status" value="1"/>
</dbReference>
<dbReference type="Pfam" id="PF02113">
    <property type="entry name" value="Peptidase_S13"/>
    <property type="match status" value="1"/>
</dbReference>
<keyword evidence="3" id="KW-0121">Carboxypeptidase</keyword>
<dbReference type="GO" id="GO:0009002">
    <property type="term" value="F:serine-type D-Ala-D-Ala carboxypeptidase activity"/>
    <property type="evidence" value="ECO:0007669"/>
    <property type="project" value="UniProtKB-EC"/>
</dbReference>
<dbReference type="Gene3D" id="3.50.80.20">
    <property type="entry name" value="D-Ala-D-Ala carboxypeptidase C, peptidase S13"/>
    <property type="match status" value="1"/>
</dbReference>
<evidence type="ECO:0000313" key="3">
    <source>
        <dbReference type="EMBL" id="UXH78671.1"/>
    </source>
</evidence>
<evidence type="ECO:0000313" key="4">
    <source>
        <dbReference type="Proteomes" id="UP001064933"/>
    </source>
</evidence>
<accession>A0ABY6AZT0</accession>
<dbReference type="PROSITE" id="PS51257">
    <property type="entry name" value="PROKAR_LIPOPROTEIN"/>
    <property type="match status" value="1"/>
</dbReference>
<reference evidence="3" key="1">
    <citation type="submission" date="2022-10" db="EMBL/GenBank/DDBJ databases">
        <title>Characterization and whole genome sequencing of a new Roseateles species, isolated from fresh water.</title>
        <authorList>
            <person name="Guliayeva D.Y."/>
            <person name="Akhremchuk A.E."/>
            <person name="Sikolenko M.A."/>
            <person name="Valentovich L.N."/>
            <person name="Sidarenka A.V."/>
        </authorList>
    </citation>
    <scope>NUCLEOTIDE SEQUENCE</scope>
    <source>
        <strain evidence="3">BIM B-1768</strain>
    </source>
</reference>
<dbReference type="InterPro" id="IPR000667">
    <property type="entry name" value="Peptidase_S13"/>
</dbReference>
<keyword evidence="3" id="KW-0645">Protease</keyword>
<evidence type="ECO:0000256" key="1">
    <source>
        <dbReference type="ARBA" id="ARBA00006096"/>
    </source>
</evidence>
<dbReference type="RefSeq" id="WP_261758502.1">
    <property type="nucleotide sequence ID" value="NZ_CP104562.2"/>
</dbReference>
<gene>
    <name evidence="3" type="primary">dacB</name>
    <name evidence="3" type="ORF">N4261_01655</name>
</gene>
<dbReference type="PANTHER" id="PTHR30023">
    <property type="entry name" value="D-ALANYL-D-ALANINE CARBOXYPEPTIDASE"/>
    <property type="match status" value="1"/>
</dbReference>
<dbReference type="Proteomes" id="UP001064933">
    <property type="component" value="Chromosome"/>
</dbReference>
<dbReference type="NCBIfam" id="TIGR00666">
    <property type="entry name" value="PBP4"/>
    <property type="match status" value="1"/>
</dbReference>
<keyword evidence="4" id="KW-1185">Reference proteome</keyword>
<organism evidence="3 4">
    <name type="scientific">Roseateles amylovorans</name>
    <dbReference type="NCBI Taxonomy" id="2978473"/>
    <lineage>
        <taxon>Bacteria</taxon>
        <taxon>Pseudomonadati</taxon>
        <taxon>Pseudomonadota</taxon>
        <taxon>Betaproteobacteria</taxon>
        <taxon>Burkholderiales</taxon>
        <taxon>Sphaerotilaceae</taxon>
        <taxon>Roseateles</taxon>
    </lineage>
</organism>
<dbReference type="PANTHER" id="PTHR30023:SF0">
    <property type="entry name" value="PENICILLIN-SENSITIVE CARBOXYPEPTIDASE A"/>
    <property type="match status" value="1"/>
</dbReference>
<evidence type="ECO:0000256" key="2">
    <source>
        <dbReference type="ARBA" id="ARBA00022801"/>
    </source>
</evidence>